<evidence type="ECO:0000256" key="5">
    <source>
        <dbReference type="PIRSR" id="PIRSR602640-1"/>
    </source>
</evidence>
<keyword evidence="6 8" id="KW-0479">Metal-binding</keyword>
<sequence>MYGWIAAISIALFVLQHIIRIIYSLGYHLHYYQHYPGPCHQIDGIDFGSGNFYTLPDGTTFVTSGLSMNILSRNFHTHYMRSNISGAVYRVNLRHQPPSILLLKITTSGDSSFRINTFRPHGISVWPDYDTSHHVVYVVNHSPKEADRIEKFQYDPEKGVLHHLKTYTSNKLRAVYDVLAVGEDSFYATNLLFEQKYRLTMLLELFSLMPWSGVILYTDGVYKDVITGLTSATGIVMSQCGTFVYILMCLSSEIRVYKRQEDGSLVPQQYYPLYTHPDGAVLDPITGDLFVGAHPIAHQFLNHLDKPWQHKASSQVLHIRLTSGNITSVTELLFDEGDLISGSSAAVVYDKKLLIGSFIDKLVLCEVNVPI</sequence>
<keyword evidence="9" id="KW-0472">Membrane</keyword>
<dbReference type="AlphaFoldDB" id="A0A0B7AY86"/>
<evidence type="ECO:0000256" key="2">
    <source>
        <dbReference type="ARBA" id="ARBA00022801"/>
    </source>
</evidence>
<keyword evidence="9" id="KW-1133">Transmembrane helix</keyword>
<evidence type="ECO:0000313" key="10">
    <source>
        <dbReference type="EMBL" id="CEK85026.1"/>
    </source>
</evidence>
<evidence type="ECO:0000256" key="6">
    <source>
        <dbReference type="PIRSR" id="PIRSR602640-2"/>
    </source>
</evidence>
<evidence type="ECO:0000256" key="3">
    <source>
        <dbReference type="ARBA" id="ARBA00023157"/>
    </source>
</evidence>
<evidence type="ECO:0000256" key="1">
    <source>
        <dbReference type="ARBA" id="ARBA00008595"/>
    </source>
</evidence>
<comment type="catalytic activity">
    <reaction evidence="8">
        <text>a phenyl acetate + H2O = a phenol + acetate + H(+)</text>
        <dbReference type="Rhea" id="RHEA:17309"/>
        <dbReference type="ChEBI" id="CHEBI:15377"/>
        <dbReference type="ChEBI" id="CHEBI:15378"/>
        <dbReference type="ChEBI" id="CHEBI:30089"/>
        <dbReference type="ChEBI" id="CHEBI:33853"/>
        <dbReference type="ChEBI" id="CHEBI:140310"/>
        <dbReference type="EC" id="3.1.1.2"/>
    </reaction>
</comment>
<keyword evidence="2 8" id="KW-0378">Hydrolase</keyword>
<name>A0A0B7AY86_9EUPU</name>
<dbReference type="EC" id="3.1.1.2" evidence="8"/>
<dbReference type="InterPro" id="IPR051288">
    <property type="entry name" value="Serum_paraoxonase/arylesterase"/>
</dbReference>
<feature type="active site" description="Proton acceptor" evidence="5">
    <location>
        <position position="121"/>
    </location>
</feature>
<feature type="binding site" evidence="6">
    <location>
        <position position="177"/>
    </location>
    <ligand>
        <name>Ca(2+)</name>
        <dbReference type="ChEBI" id="CHEBI:29108"/>
        <label>1</label>
        <note>catalytic</note>
    </ligand>
</feature>
<dbReference type="PRINTS" id="PR01785">
    <property type="entry name" value="PARAOXONASE"/>
</dbReference>
<comment type="cofactor">
    <cofactor evidence="6 8">
        <name>Ca(2+)</name>
        <dbReference type="ChEBI" id="CHEBI:29108"/>
    </cofactor>
    <text evidence="6 8">Binds 2 calcium ions per subunit.</text>
</comment>
<dbReference type="Gene3D" id="2.120.10.30">
    <property type="entry name" value="TolB, C-terminal domain"/>
    <property type="match status" value="1"/>
</dbReference>
<feature type="transmembrane region" description="Helical" evidence="9">
    <location>
        <begin position="229"/>
        <end position="250"/>
    </location>
</feature>
<dbReference type="GO" id="GO:0004064">
    <property type="term" value="F:arylesterase activity"/>
    <property type="evidence" value="ECO:0007669"/>
    <property type="project" value="UniProtKB-UniRule"/>
</dbReference>
<keyword evidence="9" id="KW-0812">Transmembrane</keyword>
<dbReference type="GO" id="GO:0046872">
    <property type="term" value="F:metal ion binding"/>
    <property type="evidence" value="ECO:0007669"/>
    <property type="project" value="UniProtKB-KW"/>
</dbReference>
<feature type="disulfide bond" description="In form B" evidence="7">
    <location>
        <begin position="39"/>
        <end position="365"/>
    </location>
</feature>
<dbReference type="InterPro" id="IPR011042">
    <property type="entry name" value="6-blade_b-propeller_TolB-like"/>
</dbReference>
<gene>
    <name evidence="10" type="primary">ORF145840</name>
</gene>
<dbReference type="PANTHER" id="PTHR11799">
    <property type="entry name" value="PARAOXONASE"/>
    <property type="match status" value="1"/>
</dbReference>
<dbReference type="PANTHER" id="PTHR11799:SF12">
    <property type="entry name" value="PARAOXONASE-RELATED"/>
    <property type="match status" value="1"/>
</dbReference>
<dbReference type="SUPFAM" id="SSF63829">
    <property type="entry name" value="Calcium-dependent phosphotriesterase"/>
    <property type="match status" value="1"/>
</dbReference>
<evidence type="ECO:0000256" key="7">
    <source>
        <dbReference type="PIRSR" id="PIRSR602640-3"/>
    </source>
</evidence>
<keyword evidence="3 7" id="KW-1015">Disulfide bond</keyword>
<reference evidence="10" key="1">
    <citation type="submission" date="2014-12" db="EMBL/GenBank/DDBJ databases">
        <title>Insight into the proteome of Arion vulgaris.</title>
        <authorList>
            <person name="Aradska J."/>
            <person name="Bulat T."/>
            <person name="Smidak R."/>
            <person name="Sarate P."/>
            <person name="Gangsoo J."/>
            <person name="Sialana F."/>
            <person name="Bilban M."/>
            <person name="Lubec G."/>
        </authorList>
    </citation>
    <scope>NUCLEOTIDE SEQUENCE</scope>
    <source>
        <tissue evidence="10">Skin</tissue>
    </source>
</reference>
<feature type="binding site" evidence="6">
    <location>
        <position position="123"/>
    </location>
    <ligand>
        <name>Ca(2+)</name>
        <dbReference type="ChEBI" id="CHEBI:29108"/>
        <label>1</label>
        <note>catalytic</note>
    </ligand>
</feature>
<proteinExistence type="inferred from homology"/>
<evidence type="ECO:0000256" key="4">
    <source>
        <dbReference type="ARBA" id="ARBA00023180"/>
    </source>
</evidence>
<evidence type="ECO:0000256" key="9">
    <source>
        <dbReference type="SAM" id="Phobius"/>
    </source>
</evidence>
<organism evidence="10">
    <name type="scientific">Arion vulgaris</name>
    <dbReference type="NCBI Taxonomy" id="1028688"/>
    <lineage>
        <taxon>Eukaryota</taxon>
        <taxon>Metazoa</taxon>
        <taxon>Spiralia</taxon>
        <taxon>Lophotrochozoa</taxon>
        <taxon>Mollusca</taxon>
        <taxon>Gastropoda</taxon>
        <taxon>Heterobranchia</taxon>
        <taxon>Euthyneura</taxon>
        <taxon>Panpulmonata</taxon>
        <taxon>Eupulmonata</taxon>
        <taxon>Stylommatophora</taxon>
        <taxon>Helicina</taxon>
        <taxon>Arionoidea</taxon>
        <taxon>Arionidae</taxon>
        <taxon>Arion</taxon>
    </lineage>
</organism>
<comment type="similarity">
    <text evidence="1 8">Belongs to the paraoxonase family.</text>
</comment>
<keyword evidence="4 8" id="KW-0325">Glycoprotein</keyword>
<feature type="binding site" evidence="6">
    <location>
        <position position="278"/>
    </location>
    <ligand>
        <name>Ca(2+)</name>
        <dbReference type="ChEBI" id="CHEBI:29108"/>
        <label>1</label>
        <note>catalytic</note>
    </ligand>
</feature>
<dbReference type="InterPro" id="IPR002640">
    <property type="entry name" value="Arylesterase"/>
</dbReference>
<feature type="transmembrane region" description="Helical" evidence="9">
    <location>
        <begin position="199"/>
        <end position="217"/>
    </location>
</feature>
<dbReference type="Pfam" id="PF01731">
    <property type="entry name" value="Arylesterase"/>
    <property type="match status" value="1"/>
</dbReference>
<accession>A0A0B7AY86</accession>
<feature type="transmembrane region" description="Helical" evidence="9">
    <location>
        <begin position="6"/>
        <end position="23"/>
    </location>
</feature>
<protein>
    <recommendedName>
        <fullName evidence="8">Paraoxonase</fullName>
        <ecNumber evidence="8">3.1.1.2</ecNumber>
    </recommendedName>
</protein>
<keyword evidence="6 8" id="KW-0106">Calcium</keyword>
<dbReference type="EMBL" id="HACG01038161">
    <property type="protein sequence ID" value="CEK85026.1"/>
    <property type="molecule type" value="Transcribed_RNA"/>
</dbReference>
<evidence type="ECO:0000256" key="8">
    <source>
        <dbReference type="RuleBase" id="RU368025"/>
    </source>
</evidence>